<dbReference type="AlphaFoldDB" id="A0A554VDP9"/>
<dbReference type="PANTHER" id="PTHR30173">
    <property type="entry name" value="SIGMA 19 FACTOR"/>
    <property type="match status" value="1"/>
</dbReference>
<dbReference type="GO" id="GO:0006352">
    <property type="term" value="P:DNA-templated transcription initiation"/>
    <property type="evidence" value="ECO:0007669"/>
    <property type="project" value="InterPro"/>
</dbReference>
<reference evidence="4 5" key="1">
    <citation type="submission" date="2019-07" db="EMBL/GenBank/DDBJ databases">
        <title>The draft genome sequence of Aquimarina algiphila M91.</title>
        <authorList>
            <person name="Meng X."/>
        </authorList>
    </citation>
    <scope>NUCLEOTIDE SEQUENCE [LARGE SCALE GENOMIC DNA]</scope>
    <source>
        <strain evidence="4 5">M91</strain>
    </source>
</reference>
<keyword evidence="5" id="KW-1185">Reference proteome</keyword>
<dbReference type="PANTHER" id="PTHR30173:SF36">
    <property type="entry name" value="ECF RNA POLYMERASE SIGMA FACTOR SIGJ"/>
    <property type="match status" value="1"/>
</dbReference>
<evidence type="ECO:0000259" key="2">
    <source>
        <dbReference type="Pfam" id="PF04542"/>
    </source>
</evidence>
<dbReference type="Pfam" id="PF04542">
    <property type="entry name" value="Sigma70_r2"/>
    <property type="match status" value="1"/>
</dbReference>
<dbReference type="GO" id="GO:0003677">
    <property type="term" value="F:DNA binding"/>
    <property type="evidence" value="ECO:0007669"/>
    <property type="project" value="InterPro"/>
</dbReference>
<evidence type="ECO:0000313" key="5">
    <source>
        <dbReference type="Proteomes" id="UP000318833"/>
    </source>
</evidence>
<dbReference type="InterPro" id="IPR013249">
    <property type="entry name" value="RNA_pol_sigma70_r4_t2"/>
</dbReference>
<organism evidence="4 5">
    <name type="scientific">Aquimarina algiphila</name>
    <dbReference type="NCBI Taxonomy" id="2047982"/>
    <lineage>
        <taxon>Bacteria</taxon>
        <taxon>Pseudomonadati</taxon>
        <taxon>Bacteroidota</taxon>
        <taxon>Flavobacteriia</taxon>
        <taxon>Flavobacteriales</taxon>
        <taxon>Flavobacteriaceae</taxon>
        <taxon>Aquimarina</taxon>
    </lineage>
</organism>
<dbReference type="Pfam" id="PF08281">
    <property type="entry name" value="Sigma70_r4_2"/>
    <property type="match status" value="1"/>
</dbReference>
<evidence type="ECO:0000256" key="1">
    <source>
        <dbReference type="ARBA" id="ARBA00011344"/>
    </source>
</evidence>
<accession>A0A554VDP9</accession>
<comment type="subunit">
    <text evidence="1">Interacts transiently with the RNA polymerase catalytic core formed by RpoA, RpoB, RpoC and RpoZ (2 alpha, 1 beta, 1 beta' and 1 omega subunit) to form the RNA polymerase holoenzyme that can initiate transcription.</text>
</comment>
<dbReference type="Gene3D" id="1.10.10.10">
    <property type="entry name" value="Winged helix-like DNA-binding domain superfamily/Winged helix DNA-binding domain"/>
    <property type="match status" value="1"/>
</dbReference>
<dbReference type="Gene3D" id="1.10.1740.10">
    <property type="match status" value="1"/>
</dbReference>
<dbReference type="NCBIfam" id="TIGR02937">
    <property type="entry name" value="sigma70-ECF"/>
    <property type="match status" value="1"/>
</dbReference>
<dbReference type="InterPro" id="IPR007627">
    <property type="entry name" value="RNA_pol_sigma70_r2"/>
</dbReference>
<dbReference type="InterPro" id="IPR014284">
    <property type="entry name" value="RNA_pol_sigma-70_dom"/>
</dbReference>
<dbReference type="SUPFAM" id="SSF88659">
    <property type="entry name" value="Sigma3 and sigma4 domains of RNA polymerase sigma factors"/>
    <property type="match status" value="1"/>
</dbReference>
<feature type="domain" description="RNA polymerase sigma factor 70 region 4 type 2" evidence="3">
    <location>
        <begin position="105"/>
        <end position="152"/>
    </location>
</feature>
<gene>
    <name evidence="4" type="ORF">FOF46_24230</name>
</gene>
<dbReference type="OrthoDB" id="3211555at2"/>
<feature type="domain" description="RNA polymerase sigma-70 region 2" evidence="2">
    <location>
        <begin position="10"/>
        <end position="70"/>
    </location>
</feature>
<dbReference type="GO" id="GO:0016987">
    <property type="term" value="F:sigma factor activity"/>
    <property type="evidence" value="ECO:0007669"/>
    <property type="project" value="InterPro"/>
</dbReference>
<dbReference type="InterPro" id="IPR032710">
    <property type="entry name" value="NTF2-like_dom_sf"/>
</dbReference>
<evidence type="ECO:0000313" key="4">
    <source>
        <dbReference type="EMBL" id="TSE05048.1"/>
    </source>
</evidence>
<evidence type="ECO:0000259" key="3">
    <source>
        <dbReference type="Pfam" id="PF08281"/>
    </source>
</evidence>
<name>A0A554VDP9_9FLAO</name>
<dbReference type="SUPFAM" id="SSF88946">
    <property type="entry name" value="Sigma2 domain of RNA polymerase sigma factors"/>
    <property type="match status" value="1"/>
</dbReference>
<protein>
    <submittedName>
        <fullName evidence="4">Sigma-70 family RNA polymerase sigma factor</fullName>
    </submittedName>
</protein>
<dbReference type="Proteomes" id="UP000318833">
    <property type="component" value="Unassembled WGS sequence"/>
</dbReference>
<dbReference type="InterPro" id="IPR013325">
    <property type="entry name" value="RNA_pol_sigma_r2"/>
</dbReference>
<dbReference type="InterPro" id="IPR036388">
    <property type="entry name" value="WH-like_DNA-bd_sf"/>
</dbReference>
<dbReference type="InterPro" id="IPR013324">
    <property type="entry name" value="RNA_pol_sigma_r3/r4-like"/>
</dbReference>
<dbReference type="EMBL" id="VLNR01000067">
    <property type="protein sequence ID" value="TSE05048.1"/>
    <property type="molecule type" value="Genomic_DNA"/>
</dbReference>
<dbReference type="SUPFAM" id="SSF54427">
    <property type="entry name" value="NTF2-like"/>
    <property type="match status" value="1"/>
</dbReference>
<dbReference type="RefSeq" id="WP_143918249.1">
    <property type="nucleotide sequence ID" value="NZ_CANMIK010000073.1"/>
</dbReference>
<dbReference type="InterPro" id="IPR052704">
    <property type="entry name" value="ECF_Sigma-70_Domain"/>
</dbReference>
<comment type="caution">
    <text evidence="4">The sequence shown here is derived from an EMBL/GenBank/DDBJ whole genome shotgun (WGS) entry which is preliminary data.</text>
</comment>
<sequence>MKNDTLDLHTYHNLLFPYAYNILGSAEDAKDVVQEVLSKYLKIDATVKNEKGYLITSVINQAINIKNRQKKNLSGDILLPEPIATEESDIALHLKDIISYSLLILLEQLNVKERAVFILKEAFNYSHQEIAEVISETKENSRKLLSRAKSKLKTSKRPNNTLKRSESNIYLKKYIAAIQDRDVKKLELLFTEDIQIVADGGNEIKVLRNHTSGKSACIDLMFEVFKKFLQHQEVKLTEINHQPAILYFTKGKLLSCLVFSIDDNEKIYRISSIIDPKKLINITEHIN</sequence>
<proteinExistence type="predicted"/>